<dbReference type="Pfam" id="PF12417">
    <property type="entry name" value="DUF3669"/>
    <property type="match status" value="1"/>
</dbReference>
<dbReference type="PANTHER" id="PTHR40780">
    <property type="entry name" value="DUF3669 DOMAIN-CONTAINING PROTEIN"/>
    <property type="match status" value="1"/>
</dbReference>
<sequence length="444" mass="50305">MSIAEEYLGNTKAKISETVVDITDAVPDTTRLQRYLSTRSVLSTASSFAIRQQEAQETPIGPEKIGEGFCAEIFDLPGAGRVVKRARQDPTKTVELWRDFGSHLRIFESMNHPEAAGIDINVPKPSYFVTAADFAEWANVHQLHQYTKRTGTDKLPELLREQSAILVSERILPLPQTIRTALVNTFCPISMRQASLSDVKNKDCLIRIYLGVRRPNPLHHDMSQDFSLRNFELTLDKMQHLNIDPLQFVPPIAEALAVMHWDARRDATDVEFVLGSAPESRITARDFDDMDKDGGLGIQTTWQRPKRMPQDTLDFSRRAVSMWLLDFNQVERLQMNDEGMKKIRWAFWNNDPYYPRPEETRLWDAFKKAYLARSARIDDDSPRPQRFIDGIEADAKARLSANQGPPKAGPSSSPAPPIAPGALPMAHNTKEKKGKKHRKYASIA</sequence>
<evidence type="ECO:0000313" key="4">
    <source>
        <dbReference type="Proteomes" id="UP000770015"/>
    </source>
</evidence>
<evidence type="ECO:0000313" key="3">
    <source>
        <dbReference type="EMBL" id="KAH6691543.1"/>
    </source>
</evidence>
<reference evidence="3" key="1">
    <citation type="journal article" date="2021" name="Nat. Commun.">
        <title>Genetic determinants of endophytism in the Arabidopsis root mycobiome.</title>
        <authorList>
            <person name="Mesny F."/>
            <person name="Miyauchi S."/>
            <person name="Thiergart T."/>
            <person name="Pickel B."/>
            <person name="Atanasova L."/>
            <person name="Karlsson M."/>
            <person name="Huettel B."/>
            <person name="Barry K.W."/>
            <person name="Haridas S."/>
            <person name="Chen C."/>
            <person name="Bauer D."/>
            <person name="Andreopoulos W."/>
            <person name="Pangilinan J."/>
            <person name="LaButti K."/>
            <person name="Riley R."/>
            <person name="Lipzen A."/>
            <person name="Clum A."/>
            <person name="Drula E."/>
            <person name="Henrissat B."/>
            <person name="Kohler A."/>
            <person name="Grigoriev I.V."/>
            <person name="Martin F.M."/>
            <person name="Hacquard S."/>
        </authorList>
    </citation>
    <scope>NUCLEOTIDE SEQUENCE</scope>
    <source>
        <strain evidence="3">MPI-SDFR-AT-0117</strain>
    </source>
</reference>
<dbReference type="InterPro" id="IPR022137">
    <property type="entry name" value="Znf_prot_DUF3669"/>
</dbReference>
<feature type="domain" description="DUF3669" evidence="2">
    <location>
        <begin position="322"/>
        <end position="379"/>
    </location>
</feature>
<name>A0A9P8VGE5_9PEZI</name>
<dbReference type="PANTHER" id="PTHR40780:SF2">
    <property type="entry name" value="DUF3669 DOMAIN-CONTAINING PROTEIN"/>
    <property type="match status" value="1"/>
</dbReference>
<accession>A0A9P8VGE5</accession>
<gene>
    <name evidence="3" type="ORF">F5X68DRAFT_220910</name>
</gene>
<dbReference type="AlphaFoldDB" id="A0A9P8VGE5"/>
<feature type="compositionally biased region" description="Basic residues" evidence="1">
    <location>
        <begin position="430"/>
        <end position="444"/>
    </location>
</feature>
<comment type="caution">
    <text evidence="3">The sequence shown here is derived from an EMBL/GenBank/DDBJ whole genome shotgun (WGS) entry which is preliminary data.</text>
</comment>
<evidence type="ECO:0000256" key="1">
    <source>
        <dbReference type="SAM" id="MobiDB-lite"/>
    </source>
</evidence>
<dbReference type="OrthoDB" id="2993351at2759"/>
<keyword evidence="4" id="KW-1185">Reference proteome</keyword>
<organism evidence="3 4">
    <name type="scientific">Plectosphaerella plurivora</name>
    <dbReference type="NCBI Taxonomy" id="936078"/>
    <lineage>
        <taxon>Eukaryota</taxon>
        <taxon>Fungi</taxon>
        <taxon>Dikarya</taxon>
        <taxon>Ascomycota</taxon>
        <taxon>Pezizomycotina</taxon>
        <taxon>Sordariomycetes</taxon>
        <taxon>Hypocreomycetidae</taxon>
        <taxon>Glomerellales</taxon>
        <taxon>Plectosphaerellaceae</taxon>
        <taxon>Plectosphaerella</taxon>
    </lineage>
</organism>
<proteinExistence type="predicted"/>
<dbReference type="Proteomes" id="UP000770015">
    <property type="component" value="Unassembled WGS sequence"/>
</dbReference>
<protein>
    <submittedName>
        <fullName evidence="3">Zinc finger protein-domain-containing protein</fullName>
    </submittedName>
</protein>
<evidence type="ECO:0000259" key="2">
    <source>
        <dbReference type="Pfam" id="PF12417"/>
    </source>
</evidence>
<dbReference type="EMBL" id="JAGSXJ010000005">
    <property type="protein sequence ID" value="KAH6691543.1"/>
    <property type="molecule type" value="Genomic_DNA"/>
</dbReference>
<feature type="region of interest" description="Disordered" evidence="1">
    <location>
        <begin position="397"/>
        <end position="444"/>
    </location>
</feature>